<dbReference type="Proteomes" id="UP000839052">
    <property type="component" value="Chromosome"/>
</dbReference>
<feature type="domain" description="Hda lid" evidence="2">
    <location>
        <begin position="150"/>
        <end position="214"/>
    </location>
</feature>
<evidence type="ECO:0000259" key="1">
    <source>
        <dbReference type="Pfam" id="PF00308"/>
    </source>
</evidence>
<reference evidence="3 4" key="1">
    <citation type="submission" date="2021-10" db="EMBL/GenBank/DDBJ databases">
        <authorList>
            <person name="Koch H."/>
        </authorList>
    </citation>
    <scope>NUCLEOTIDE SEQUENCE [LARGE SCALE GENOMIC DNA]</scope>
    <source>
        <strain evidence="3">6680</strain>
    </source>
</reference>
<dbReference type="Gene3D" id="3.40.50.300">
    <property type="entry name" value="P-loop containing nucleotide triphosphate hydrolases"/>
    <property type="match status" value="1"/>
</dbReference>
<protein>
    <submittedName>
        <fullName evidence="3">DnaA regulatory inactivator Hda</fullName>
    </submittedName>
</protein>
<dbReference type="InterPro" id="IPR017788">
    <property type="entry name" value="Hda"/>
</dbReference>
<dbReference type="InterPro" id="IPR013317">
    <property type="entry name" value="DnaA_dom"/>
</dbReference>
<dbReference type="NCBIfam" id="TIGR03420">
    <property type="entry name" value="DnaA_homol_Hda"/>
    <property type="match status" value="1"/>
</dbReference>
<dbReference type="InterPro" id="IPR055199">
    <property type="entry name" value="Hda_lid"/>
</dbReference>
<dbReference type="Pfam" id="PF00308">
    <property type="entry name" value="Bac_DnaA"/>
    <property type="match status" value="1"/>
</dbReference>
<evidence type="ECO:0000259" key="2">
    <source>
        <dbReference type="Pfam" id="PF22688"/>
    </source>
</evidence>
<proteinExistence type="predicted"/>
<dbReference type="SUPFAM" id="SSF52540">
    <property type="entry name" value="P-loop containing nucleoside triphosphate hydrolases"/>
    <property type="match status" value="1"/>
</dbReference>
<sequence length="222" mass="24299">MTQLLLNITPDWLPTLNNFVPGRNVELLSALQHALAGTSNERCFYLWGEVGCGKSHLMQAAVVQARSLGQSAVFAHGAVPDLVPVIAVDDVEALDDAAQIALFTLYNRVRESGGMLLVSGGSAPTHLSLRDDLRTRLGWGLIYQVHALNDAEKAQALEQHGQARGFILPRDVTQYLLRHGRRDMPALLGLMDALDAQCLRLQRAPSVPLLKEVMQTFNVESV</sequence>
<evidence type="ECO:0000313" key="3">
    <source>
        <dbReference type="EMBL" id="CAG9931597.1"/>
    </source>
</evidence>
<gene>
    <name evidence="3" type="ORF">NTG6680_0344</name>
</gene>
<dbReference type="InterPro" id="IPR027417">
    <property type="entry name" value="P-loop_NTPase"/>
</dbReference>
<dbReference type="Gene3D" id="1.10.8.60">
    <property type="match status" value="1"/>
</dbReference>
<accession>A0ABN8AM08</accession>
<dbReference type="EMBL" id="OU912926">
    <property type="protein sequence ID" value="CAG9931597.1"/>
    <property type="molecule type" value="Genomic_DNA"/>
</dbReference>
<dbReference type="PANTHER" id="PTHR30050">
    <property type="entry name" value="CHROMOSOMAL REPLICATION INITIATOR PROTEIN DNAA"/>
    <property type="match status" value="1"/>
</dbReference>
<keyword evidence="4" id="KW-1185">Reference proteome</keyword>
<name>A0ABN8AM08_9PROT</name>
<dbReference type="Pfam" id="PF22688">
    <property type="entry name" value="Hda_lid"/>
    <property type="match status" value="1"/>
</dbReference>
<evidence type="ECO:0000313" key="4">
    <source>
        <dbReference type="Proteomes" id="UP000839052"/>
    </source>
</evidence>
<feature type="domain" description="Chromosomal replication initiator protein DnaA ATPAse" evidence="1">
    <location>
        <begin position="15"/>
        <end position="67"/>
    </location>
</feature>
<organism evidence="3 4">
    <name type="scientific">Candidatus Nitrotoga arctica</name>
    <dbReference type="NCBI Taxonomy" id="453162"/>
    <lineage>
        <taxon>Bacteria</taxon>
        <taxon>Pseudomonadati</taxon>
        <taxon>Pseudomonadota</taxon>
        <taxon>Betaproteobacteria</taxon>
        <taxon>Nitrosomonadales</taxon>
        <taxon>Gallionellaceae</taxon>
        <taxon>Candidatus Nitrotoga</taxon>
    </lineage>
</organism>
<dbReference type="RefSeq" id="WP_239795689.1">
    <property type="nucleotide sequence ID" value="NZ_OU912926.1"/>
</dbReference>
<dbReference type="PANTHER" id="PTHR30050:SF5">
    <property type="entry name" value="DNAA REGULATORY INACTIVATOR HDA"/>
    <property type="match status" value="1"/>
</dbReference>